<dbReference type="Proteomes" id="UP000033632">
    <property type="component" value="Unassembled WGS sequence"/>
</dbReference>
<dbReference type="STRING" id="443610.VE25_12015"/>
<dbReference type="InterPro" id="IPR010982">
    <property type="entry name" value="Lambda_DNA-bd_dom_sf"/>
</dbReference>
<evidence type="ECO:0000259" key="2">
    <source>
        <dbReference type="PROSITE" id="PS50943"/>
    </source>
</evidence>
<dbReference type="PANTHER" id="PTHR36924">
    <property type="entry name" value="ANTITOXIN HIGA-1"/>
    <property type="match status" value="1"/>
</dbReference>
<dbReference type="AlphaFoldDB" id="A0A0F5FS24"/>
<feature type="domain" description="HTH cro/C1-type" evidence="2">
    <location>
        <begin position="14"/>
        <end position="68"/>
    </location>
</feature>
<keyword evidence="4" id="KW-1185">Reference proteome</keyword>
<dbReference type="PROSITE" id="PS50943">
    <property type="entry name" value="HTH_CROC1"/>
    <property type="match status" value="1"/>
</dbReference>
<dbReference type="RefSeq" id="WP_046108876.1">
    <property type="nucleotide sequence ID" value="NZ_JZEX01000110.1"/>
</dbReference>
<dbReference type="SMART" id="SM00530">
    <property type="entry name" value="HTH_XRE"/>
    <property type="match status" value="1"/>
</dbReference>
<proteinExistence type="predicted"/>
<name>A0A0F5FS24_9HYPH</name>
<evidence type="ECO:0000313" key="4">
    <source>
        <dbReference type="Proteomes" id="UP000033632"/>
    </source>
</evidence>
<dbReference type="InterPro" id="IPR013430">
    <property type="entry name" value="Toxin_antidote_HigA"/>
</dbReference>
<dbReference type="OrthoDB" id="3174593at2"/>
<dbReference type="CDD" id="cd00093">
    <property type="entry name" value="HTH_XRE"/>
    <property type="match status" value="1"/>
</dbReference>
<dbReference type="InterPro" id="IPR001387">
    <property type="entry name" value="Cro/C1-type_HTH"/>
</dbReference>
<keyword evidence="1" id="KW-0238">DNA-binding</keyword>
<protein>
    <submittedName>
        <fullName evidence="3">XRE family transcriptional regulator</fullName>
    </submittedName>
</protein>
<accession>A0A0F5FS24</accession>
<dbReference type="PATRIC" id="fig|443610.3.peg.611"/>
<dbReference type="EMBL" id="JZEX01000110">
    <property type="protein sequence ID" value="KKB11618.1"/>
    <property type="molecule type" value="Genomic_DNA"/>
</dbReference>
<dbReference type="NCBIfam" id="TIGR02607">
    <property type="entry name" value="antidote_HigA"/>
    <property type="match status" value="1"/>
</dbReference>
<comment type="caution">
    <text evidence="3">The sequence shown here is derived from an EMBL/GenBank/DDBJ whole genome shotgun (WGS) entry which is preliminary data.</text>
</comment>
<organism evidence="3 4">
    <name type="scientific">Devosia geojensis</name>
    <dbReference type="NCBI Taxonomy" id="443610"/>
    <lineage>
        <taxon>Bacteria</taxon>
        <taxon>Pseudomonadati</taxon>
        <taxon>Pseudomonadota</taxon>
        <taxon>Alphaproteobacteria</taxon>
        <taxon>Hyphomicrobiales</taxon>
        <taxon>Devosiaceae</taxon>
        <taxon>Devosia</taxon>
    </lineage>
</organism>
<dbReference type="GO" id="GO:0003677">
    <property type="term" value="F:DNA binding"/>
    <property type="evidence" value="ECO:0007669"/>
    <property type="project" value="UniProtKB-KW"/>
</dbReference>
<evidence type="ECO:0000313" key="3">
    <source>
        <dbReference type="EMBL" id="KKB11618.1"/>
    </source>
</evidence>
<dbReference type="Gene3D" id="1.10.260.40">
    <property type="entry name" value="lambda repressor-like DNA-binding domains"/>
    <property type="match status" value="1"/>
</dbReference>
<dbReference type="Pfam" id="PF01381">
    <property type="entry name" value="HTH_3"/>
    <property type="match status" value="1"/>
</dbReference>
<sequence>MADFAPTHPGEVLLEDFLKPMGLSQYALAKALQVPQIRISEIVNGKRAISPDTALRLAQYFGTSAEFWMGMQATYDLETARDAVGAQIAETVRPHAA</sequence>
<dbReference type="PANTHER" id="PTHR36924:SF1">
    <property type="entry name" value="ANTITOXIN HIGA-1"/>
    <property type="match status" value="1"/>
</dbReference>
<reference evidence="3 4" key="1">
    <citation type="submission" date="2015-03" db="EMBL/GenBank/DDBJ databases">
        <authorList>
            <person name="Hassan Y.I."/>
            <person name="Lepp D."/>
            <person name="Li X.-Z."/>
            <person name="Zhou T."/>
        </authorList>
    </citation>
    <scope>NUCLEOTIDE SEQUENCE [LARGE SCALE GENOMIC DNA]</scope>
    <source>
        <strain evidence="3 4">BD-c194</strain>
    </source>
</reference>
<evidence type="ECO:0000256" key="1">
    <source>
        <dbReference type="ARBA" id="ARBA00023125"/>
    </source>
</evidence>
<gene>
    <name evidence="3" type="ORF">VE25_12015</name>
</gene>
<dbReference type="SUPFAM" id="SSF47413">
    <property type="entry name" value="lambda repressor-like DNA-binding domains"/>
    <property type="match status" value="1"/>
</dbReference>